<dbReference type="KEGG" id="bsc:COCSADRAFT_345287"/>
<feature type="compositionally biased region" description="Basic and acidic residues" evidence="1">
    <location>
        <begin position="12"/>
        <end position="21"/>
    </location>
</feature>
<organism evidence="2 3">
    <name type="scientific">Cochliobolus sativus (strain ND90Pr / ATCC 201652)</name>
    <name type="common">Common root rot and spot blotch fungus</name>
    <name type="synonym">Bipolaris sorokiniana</name>
    <dbReference type="NCBI Taxonomy" id="665912"/>
    <lineage>
        <taxon>Eukaryota</taxon>
        <taxon>Fungi</taxon>
        <taxon>Dikarya</taxon>
        <taxon>Ascomycota</taxon>
        <taxon>Pezizomycotina</taxon>
        <taxon>Dothideomycetes</taxon>
        <taxon>Pleosporomycetidae</taxon>
        <taxon>Pleosporales</taxon>
        <taxon>Pleosporineae</taxon>
        <taxon>Pleosporaceae</taxon>
        <taxon>Bipolaris</taxon>
    </lineage>
</organism>
<keyword evidence="3" id="KW-1185">Reference proteome</keyword>
<dbReference type="OrthoDB" id="3695131at2759"/>
<feature type="region of interest" description="Disordered" evidence="1">
    <location>
        <begin position="1"/>
        <end position="27"/>
    </location>
</feature>
<reference evidence="2 3" key="1">
    <citation type="journal article" date="2012" name="PLoS Pathog.">
        <title>Diverse lifestyles and strategies of plant pathogenesis encoded in the genomes of eighteen Dothideomycetes fungi.</title>
        <authorList>
            <person name="Ohm R.A."/>
            <person name="Feau N."/>
            <person name="Henrissat B."/>
            <person name="Schoch C.L."/>
            <person name="Horwitz B.A."/>
            <person name="Barry K.W."/>
            <person name="Condon B.J."/>
            <person name="Copeland A.C."/>
            <person name="Dhillon B."/>
            <person name="Glaser F."/>
            <person name="Hesse C.N."/>
            <person name="Kosti I."/>
            <person name="LaButti K."/>
            <person name="Lindquist E.A."/>
            <person name="Lucas S."/>
            <person name="Salamov A.A."/>
            <person name="Bradshaw R.E."/>
            <person name="Ciuffetti L."/>
            <person name="Hamelin R.C."/>
            <person name="Kema G.H.J."/>
            <person name="Lawrence C."/>
            <person name="Scott J.A."/>
            <person name="Spatafora J.W."/>
            <person name="Turgeon B.G."/>
            <person name="de Wit P.J.G.M."/>
            <person name="Zhong S."/>
            <person name="Goodwin S.B."/>
            <person name="Grigoriev I.V."/>
        </authorList>
    </citation>
    <scope>NUCLEOTIDE SEQUENCE [LARGE SCALE GENOMIC DNA]</scope>
    <source>
        <strain evidence="3">ND90Pr / ATCC 201652</strain>
    </source>
</reference>
<dbReference type="AlphaFoldDB" id="M2SVZ5"/>
<evidence type="ECO:0000256" key="1">
    <source>
        <dbReference type="SAM" id="MobiDB-lite"/>
    </source>
</evidence>
<accession>M2SVZ5</accession>
<protein>
    <submittedName>
        <fullName evidence="2">Uncharacterized protein</fullName>
    </submittedName>
</protein>
<sequence>MARIAPQKRKASHVDSVERGEGVPLGPQADRDAAKFGSAGVMMVKCVPRLGVGVVYICVQAPDGQILLSQQEVKGPHGTLCDMQSPPHLPPASTAGQDVIEPRLTGEAEMPAQSCLGVSALAVAPPPGHVRLIHGRLANHVCPSKPTPSRPKTRTKYKSTTKVLPFNSLVHLDLGHGFRKRRVRELFMPRQCSCGVTEACKPAGQVEAMALQGKLHDGTLLSTVGSCASRPSPCGT</sequence>
<reference evidence="3" key="2">
    <citation type="journal article" date="2013" name="PLoS Genet.">
        <title>Comparative genome structure, secondary metabolite, and effector coding capacity across Cochliobolus pathogens.</title>
        <authorList>
            <person name="Condon B.J."/>
            <person name="Leng Y."/>
            <person name="Wu D."/>
            <person name="Bushley K.E."/>
            <person name="Ohm R.A."/>
            <person name="Otillar R."/>
            <person name="Martin J."/>
            <person name="Schackwitz W."/>
            <person name="Grimwood J."/>
            <person name="MohdZainudin N."/>
            <person name="Xue C."/>
            <person name="Wang R."/>
            <person name="Manning V.A."/>
            <person name="Dhillon B."/>
            <person name="Tu Z.J."/>
            <person name="Steffenson B.J."/>
            <person name="Salamov A."/>
            <person name="Sun H."/>
            <person name="Lowry S."/>
            <person name="LaButti K."/>
            <person name="Han J."/>
            <person name="Copeland A."/>
            <person name="Lindquist E."/>
            <person name="Barry K."/>
            <person name="Schmutz J."/>
            <person name="Baker S.E."/>
            <person name="Ciuffetti L.M."/>
            <person name="Grigoriev I.V."/>
            <person name="Zhong S."/>
            <person name="Turgeon B.G."/>
        </authorList>
    </citation>
    <scope>NUCLEOTIDE SEQUENCE [LARGE SCALE GENOMIC DNA]</scope>
    <source>
        <strain evidence="3">ND90Pr / ATCC 201652</strain>
    </source>
</reference>
<dbReference type="RefSeq" id="XP_007703480.1">
    <property type="nucleotide sequence ID" value="XM_007705290.1"/>
</dbReference>
<evidence type="ECO:0000313" key="3">
    <source>
        <dbReference type="Proteomes" id="UP000016934"/>
    </source>
</evidence>
<evidence type="ECO:0000313" key="2">
    <source>
        <dbReference type="EMBL" id="EMD61171.1"/>
    </source>
</evidence>
<name>M2SVZ5_COCSN</name>
<dbReference type="Proteomes" id="UP000016934">
    <property type="component" value="Unassembled WGS sequence"/>
</dbReference>
<gene>
    <name evidence="2" type="ORF">COCSADRAFT_345287</name>
</gene>
<dbReference type="HOGENOM" id="CLU_102608_0_0_1"/>
<proteinExistence type="predicted"/>
<dbReference type="GeneID" id="19137703"/>
<dbReference type="EMBL" id="KB445649">
    <property type="protein sequence ID" value="EMD61171.1"/>
    <property type="molecule type" value="Genomic_DNA"/>
</dbReference>
<feature type="compositionally biased region" description="Basic residues" evidence="1">
    <location>
        <begin position="1"/>
        <end position="11"/>
    </location>
</feature>